<gene>
    <name evidence="5" type="ordered locus">Deima_1497</name>
</gene>
<keyword evidence="2 5" id="KW-0489">Methyltransferase</keyword>
<feature type="domain" description="Methyltransferase type 11" evidence="4">
    <location>
        <begin position="40"/>
        <end position="134"/>
    </location>
</feature>
<dbReference type="eggNOG" id="COG0500">
    <property type="taxonomic scope" value="Bacteria"/>
</dbReference>
<dbReference type="SUPFAM" id="SSF53335">
    <property type="entry name" value="S-adenosyl-L-methionine-dependent methyltransferases"/>
    <property type="match status" value="1"/>
</dbReference>
<reference evidence="6" key="2">
    <citation type="submission" date="2011-01" db="EMBL/GenBank/DDBJ databases">
        <title>The complete genome of Deinococcus maricopensis DSM 21211.</title>
        <authorList>
            <consortium name="US DOE Joint Genome Institute (JGI-PGF)"/>
            <person name="Lucas S."/>
            <person name="Copeland A."/>
            <person name="Lapidus A."/>
            <person name="Goodwin L."/>
            <person name="Pitluck S."/>
            <person name="Kyrpides N."/>
            <person name="Mavromatis K."/>
            <person name="Pagani I."/>
            <person name="Ivanova N."/>
            <person name="Ovchinnikova G."/>
            <person name="Zeytun A."/>
            <person name="Detter J.C."/>
            <person name="Han C."/>
            <person name="Land M."/>
            <person name="Hauser L."/>
            <person name="Markowitz V."/>
            <person name="Cheng J.-F."/>
            <person name="Hugenholtz P."/>
            <person name="Woyke T."/>
            <person name="Wu D."/>
            <person name="Pukall R."/>
            <person name="Gehrich-Schroeter G."/>
            <person name="Brambilla E."/>
            <person name="Klenk H.-P."/>
            <person name="Eisen J.A."/>
        </authorList>
    </citation>
    <scope>NUCLEOTIDE SEQUENCE [LARGE SCALE GENOMIC DNA]</scope>
    <source>
        <strain evidence="6">DSM 21211 / LMG 22137 / NRRL B-23946 / LB-34</strain>
    </source>
</reference>
<dbReference type="GO" id="GO:0032259">
    <property type="term" value="P:methylation"/>
    <property type="evidence" value="ECO:0007669"/>
    <property type="project" value="UniProtKB-KW"/>
</dbReference>
<comment type="similarity">
    <text evidence="1">Belongs to the methyltransferase superfamily.</text>
</comment>
<dbReference type="EMBL" id="CP002454">
    <property type="protein sequence ID" value="ADV67146.1"/>
    <property type="molecule type" value="Genomic_DNA"/>
</dbReference>
<dbReference type="CDD" id="cd02440">
    <property type="entry name" value="AdoMet_MTases"/>
    <property type="match status" value="1"/>
</dbReference>
<dbReference type="AlphaFoldDB" id="E8U7V7"/>
<evidence type="ECO:0000256" key="3">
    <source>
        <dbReference type="ARBA" id="ARBA00022679"/>
    </source>
</evidence>
<name>E8U7V7_DEIML</name>
<dbReference type="InterPro" id="IPR029063">
    <property type="entry name" value="SAM-dependent_MTases_sf"/>
</dbReference>
<organism evidence="5 6">
    <name type="scientific">Deinococcus maricopensis (strain DSM 21211 / LMG 22137 / NRRL B-23946 / LB-34)</name>
    <dbReference type="NCBI Taxonomy" id="709986"/>
    <lineage>
        <taxon>Bacteria</taxon>
        <taxon>Thermotogati</taxon>
        <taxon>Deinococcota</taxon>
        <taxon>Deinococci</taxon>
        <taxon>Deinococcales</taxon>
        <taxon>Deinococcaceae</taxon>
        <taxon>Deinococcus</taxon>
    </lineage>
</organism>
<dbReference type="GO" id="GO:0008757">
    <property type="term" value="F:S-adenosylmethionine-dependent methyltransferase activity"/>
    <property type="evidence" value="ECO:0007669"/>
    <property type="project" value="InterPro"/>
</dbReference>
<dbReference type="KEGG" id="dmr:Deima_1497"/>
<reference evidence="5 6" key="1">
    <citation type="journal article" date="2011" name="Stand. Genomic Sci.">
        <title>Complete genome sequence of Deinococcus maricopensis type strain (LB-34).</title>
        <authorList>
            <person name="Pukall R."/>
            <person name="Zeytun A."/>
            <person name="Lucas S."/>
            <person name="Lapidus A."/>
            <person name="Hammon N."/>
            <person name="Deshpande S."/>
            <person name="Nolan M."/>
            <person name="Cheng J.F."/>
            <person name="Pitluck S."/>
            <person name="Liolios K."/>
            <person name="Pagani I."/>
            <person name="Mikhailova N."/>
            <person name="Ivanova N."/>
            <person name="Mavromatis K."/>
            <person name="Pati A."/>
            <person name="Tapia R."/>
            <person name="Han C."/>
            <person name="Goodwin L."/>
            <person name="Chen A."/>
            <person name="Palaniappan K."/>
            <person name="Land M."/>
            <person name="Hauser L."/>
            <person name="Chang Y.J."/>
            <person name="Jeffries C.D."/>
            <person name="Brambilla E.M."/>
            <person name="Rohde M."/>
            <person name="Goker M."/>
            <person name="Detter J.C."/>
            <person name="Woyke T."/>
            <person name="Bristow J."/>
            <person name="Eisen J.A."/>
            <person name="Markowitz V."/>
            <person name="Hugenholtz P."/>
            <person name="Kyrpides N.C."/>
            <person name="Klenk H.P."/>
        </authorList>
    </citation>
    <scope>NUCLEOTIDE SEQUENCE [LARGE SCALE GENOMIC DNA]</scope>
    <source>
        <strain evidence="6">DSM 21211 / LMG 22137 / NRRL B-23946 / LB-34</strain>
    </source>
</reference>
<proteinExistence type="inferred from homology"/>
<dbReference type="Gene3D" id="3.40.50.150">
    <property type="entry name" value="Vaccinia Virus protein VP39"/>
    <property type="match status" value="1"/>
</dbReference>
<evidence type="ECO:0000313" key="6">
    <source>
        <dbReference type="Proteomes" id="UP000008635"/>
    </source>
</evidence>
<keyword evidence="3 5" id="KW-0808">Transferase</keyword>
<dbReference type="InterPro" id="IPR051052">
    <property type="entry name" value="Diverse_substrate_MTase"/>
</dbReference>
<dbReference type="STRING" id="709986.Deima_1497"/>
<keyword evidence="6" id="KW-1185">Reference proteome</keyword>
<dbReference type="PANTHER" id="PTHR44942">
    <property type="entry name" value="METHYLTRANSF_11 DOMAIN-CONTAINING PROTEIN"/>
    <property type="match status" value="1"/>
</dbReference>
<evidence type="ECO:0000259" key="4">
    <source>
        <dbReference type="Pfam" id="PF08241"/>
    </source>
</evidence>
<dbReference type="PANTHER" id="PTHR44942:SF4">
    <property type="entry name" value="METHYLTRANSFERASE TYPE 11 DOMAIN-CONTAINING PROTEIN"/>
    <property type="match status" value="1"/>
</dbReference>
<dbReference type="Pfam" id="PF08241">
    <property type="entry name" value="Methyltransf_11"/>
    <property type="match status" value="1"/>
</dbReference>
<evidence type="ECO:0000256" key="1">
    <source>
        <dbReference type="ARBA" id="ARBA00008361"/>
    </source>
</evidence>
<dbReference type="OrthoDB" id="9797252at2"/>
<protein>
    <submittedName>
        <fullName evidence="5">Methyltransferase type 11</fullName>
    </submittedName>
</protein>
<dbReference type="RefSeq" id="WP_013556651.1">
    <property type="nucleotide sequence ID" value="NC_014958.1"/>
</dbReference>
<accession>E8U7V7</accession>
<evidence type="ECO:0000256" key="2">
    <source>
        <dbReference type="ARBA" id="ARBA00022603"/>
    </source>
</evidence>
<dbReference type="HOGENOM" id="CLU_049344_3_3_0"/>
<dbReference type="InterPro" id="IPR013216">
    <property type="entry name" value="Methyltransf_11"/>
</dbReference>
<sequence length="251" mass="26367">MHTERFTGRAASYVTGRPTYPAALTEMLRDRDLLREGVADVGAGTGLFTRLLLDAGAHVDAVEPNPGMRAQLEAALTVDVQSGRLRVHAGTADATGLAGGSVGLVAAAQAAHWFTPGTAVPEFRRVLRAGGRALLVWNDWRGQAAGGGFTGAYAGVVGAYAAQVPSIEYGVPFAAIAQFLPGGFEHLTFPNPLTFTRERLHALVGSVSYLPAPGTPEQTRLLRHLDAAFERHAQGGVVMVSYVTHAFLGAP</sequence>
<evidence type="ECO:0000313" key="5">
    <source>
        <dbReference type="EMBL" id="ADV67146.1"/>
    </source>
</evidence>
<dbReference type="Proteomes" id="UP000008635">
    <property type="component" value="Chromosome"/>
</dbReference>